<dbReference type="RefSeq" id="WP_119151807.1">
    <property type="nucleotide sequence ID" value="NZ_JBHSOV010000032.1"/>
</dbReference>
<gene>
    <name evidence="1" type="ORF">D3H35_24705</name>
</gene>
<protein>
    <submittedName>
        <fullName evidence="1">Uncharacterized protein</fullName>
    </submittedName>
</protein>
<keyword evidence="2" id="KW-1185">Reference proteome</keyword>
<sequence>METNLDLINQYVKSVVEKEQLLEKLNLTVLSEQDMHKLMLLTCTINELVGRMVDAGLIQIEIKK</sequence>
<dbReference type="Proteomes" id="UP000266340">
    <property type="component" value="Unassembled WGS sequence"/>
</dbReference>
<dbReference type="EMBL" id="QXJM01000040">
    <property type="protein sequence ID" value="RIE01554.1"/>
    <property type="molecule type" value="Genomic_DNA"/>
</dbReference>
<evidence type="ECO:0000313" key="1">
    <source>
        <dbReference type="EMBL" id="RIE01554.1"/>
    </source>
</evidence>
<comment type="caution">
    <text evidence="1">The sequence shown here is derived from an EMBL/GenBank/DDBJ whole genome shotgun (WGS) entry which is preliminary data.</text>
</comment>
<accession>A0A398CRL4</accession>
<dbReference type="AlphaFoldDB" id="A0A398CRL4"/>
<name>A0A398CRL4_9BACL</name>
<proteinExistence type="predicted"/>
<reference evidence="1 2" key="1">
    <citation type="submission" date="2018-09" db="EMBL/GenBank/DDBJ databases">
        <title>Cohnella cavernae sp. nov., isolated from a karst cave.</title>
        <authorList>
            <person name="Zhu H."/>
        </authorList>
    </citation>
    <scope>NUCLEOTIDE SEQUENCE [LARGE SCALE GENOMIC DNA]</scope>
    <source>
        <strain evidence="1 2">K2E09-144</strain>
    </source>
</reference>
<organism evidence="1 2">
    <name type="scientific">Cohnella faecalis</name>
    <dbReference type="NCBI Taxonomy" id="2315694"/>
    <lineage>
        <taxon>Bacteria</taxon>
        <taxon>Bacillati</taxon>
        <taxon>Bacillota</taxon>
        <taxon>Bacilli</taxon>
        <taxon>Bacillales</taxon>
        <taxon>Paenibacillaceae</taxon>
        <taxon>Cohnella</taxon>
    </lineage>
</organism>
<evidence type="ECO:0000313" key="2">
    <source>
        <dbReference type="Proteomes" id="UP000266340"/>
    </source>
</evidence>
<dbReference type="OrthoDB" id="9858387at2"/>